<sequence>MNKKIRLLPAWLIITIDVVVIAAYVGGFYLFYYVTPRQLESSGIKTAQESSTSITSDDSSENTSESTSKDSSDSSSNSSNTTGTTTTTTATTDWSETFADKFTDTVVTTDDSYTSKNISIKVKKCTKGSGSNLVTYYVADVYLANIKCLQSGFADNTYGVGYTQDVLSMDSDLNALLAINGDYYGNGSNGIVIRNGEVYRDTTNGSDVCVLYYDGTMKTYSGDEFDAKQAIKDGAYQAWSFGPSLLDDSGNAKTSFTADGHVQQANPRTAIGYYEPGHYCFVVVDGRQSGYSVGLDLTDFSSLFKELGCTAAYNLDGGKSSEMTFNDAFVNQPADGGREVSDCVLIKEVE</sequence>
<dbReference type="PANTHER" id="PTHR40446:SF2">
    <property type="entry name" value="N-ACETYLGLUCOSAMINE-1-PHOSPHODIESTER ALPHA-N-ACETYLGLUCOSAMINIDASE"/>
    <property type="match status" value="1"/>
</dbReference>
<evidence type="ECO:0000256" key="1">
    <source>
        <dbReference type="SAM" id="MobiDB-lite"/>
    </source>
</evidence>
<keyword evidence="2" id="KW-1133">Transmembrane helix</keyword>
<evidence type="ECO:0000313" key="4">
    <source>
        <dbReference type="EMBL" id="BCN32879.1"/>
    </source>
</evidence>
<dbReference type="KEGG" id="ahb:bsdtb5_41740"/>
<feature type="region of interest" description="Disordered" evidence="1">
    <location>
        <begin position="44"/>
        <end position="88"/>
    </location>
</feature>
<dbReference type="Proteomes" id="UP000595897">
    <property type="component" value="Chromosome"/>
</dbReference>
<accession>A0A7R7EQ56</accession>
<dbReference type="EMBL" id="AP024169">
    <property type="protein sequence ID" value="BCN32879.1"/>
    <property type="molecule type" value="Genomic_DNA"/>
</dbReference>
<evidence type="ECO:0000313" key="5">
    <source>
        <dbReference type="Proteomes" id="UP000595897"/>
    </source>
</evidence>
<feature type="transmembrane region" description="Helical" evidence="2">
    <location>
        <begin position="7"/>
        <end position="32"/>
    </location>
</feature>
<dbReference type="RefSeq" id="WP_271713884.1">
    <property type="nucleotide sequence ID" value="NZ_AP024169.1"/>
</dbReference>
<keyword evidence="2" id="KW-0472">Membrane</keyword>
<keyword evidence="2" id="KW-0812">Transmembrane</keyword>
<dbReference type="PANTHER" id="PTHR40446">
    <property type="entry name" value="N-ACETYLGLUCOSAMINE-1-PHOSPHODIESTER ALPHA-N-ACETYLGLUCOSAMINIDASE"/>
    <property type="match status" value="1"/>
</dbReference>
<name>A0A7R7EQ56_9FIRM</name>
<feature type="compositionally biased region" description="Low complexity" evidence="1">
    <location>
        <begin position="50"/>
        <end position="66"/>
    </location>
</feature>
<feature type="domain" description="Phosphodiester glycosidase" evidence="3">
    <location>
        <begin position="175"/>
        <end position="346"/>
    </location>
</feature>
<dbReference type="InterPro" id="IPR018711">
    <property type="entry name" value="NAGPA"/>
</dbReference>
<reference evidence="4 5" key="1">
    <citation type="submission" date="2020-11" db="EMBL/GenBank/DDBJ databases">
        <title>Draft genome sequencing of a Lachnospiraceae strain isolated from anoxic soil subjected to BSD treatment.</title>
        <authorList>
            <person name="Uek A."/>
            <person name="Tonouchi A."/>
        </authorList>
    </citation>
    <scope>NUCLEOTIDE SEQUENCE [LARGE SCALE GENOMIC DNA]</scope>
    <source>
        <strain evidence="4 5">TB5</strain>
    </source>
</reference>
<keyword evidence="5" id="KW-1185">Reference proteome</keyword>
<dbReference type="Pfam" id="PF09992">
    <property type="entry name" value="NAGPA"/>
    <property type="match status" value="1"/>
</dbReference>
<gene>
    <name evidence="4" type="ORF">bsdtb5_41740</name>
</gene>
<protein>
    <recommendedName>
        <fullName evidence="3">Phosphodiester glycosidase domain-containing protein</fullName>
    </recommendedName>
</protein>
<dbReference type="AlphaFoldDB" id="A0A7R7EQ56"/>
<evidence type="ECO:0000256" key="2">
    <source>
        <dbReference type="SAM" id="Phobius"/>
    </source>
</evidence>
<organism evidence="4 5">
    <name type="scientific">Anaeromicropila herbilytica</name>
    <dbReference type="NCBI Taxonomy" id="2785025"/>
    <lineage>
        <taxon>Bacteria</taxon>
        <taxon>Bacillati</taxon>
        <taxon>Bacillota</taxon>
        <taxon>Clostridia</taxon>
        <taxon>Lachnospirales</taxon>
        <taxon>Lachnospiraceae</taxon>
        <taxon>Anaeromicropila</taxon>
    </lineage>
</organism>
<evidence type="ECO:0000259" key="3">
    <source>
        <dbReference type="Pfam" id="PF09992"/>
    </source>
</evidence>
<proteinExistence type="predicted"/>
<feature type="compositionally biased region" description="Low complexity" evidence="1">
    <location>
        <begin position="73"/>
        <end position="88"/>
    </location>
</feature>